<evidence type="ECO:0000256" key="1">
    <source>
        <dbReference type="ARBA" id="ARBA00023002"/>
    </source>
</evidence>
<accession>A0A8J7YRV2</accession>
<dbReference type="InterPro" id="IPR036249">
    <property type="entry name" value="Thioredoxin-like_sf"/>
</dbReference>
<evidence type="ECO:0000259" key="4">
    <source>
        <dbReference type="PROSITE" id="PS51352"/>
    </source>
</evidence>
<dbReference type="PANTHER" id="PTHR43110">
    <property type="entry name" value="THIOL PEROXIDASE"/>
    <property type="match status" value="1"/>
</dbReference>
<dbReference type="Gene3D" id="3.40.30.10">
    <property type="entry name" value="Glutaredoxin"/>
    <property type="match status" value="1"/>
</dbReference>
<dbReference type="SUPFAM" id="SSF52833">
    <property type="entry name" value="Thioredoxin-like"/>
    <property type="match status" value="1"/>
</dbReference>
<organism evidence="5 7">
    <name type="scientific">Candidatus Sysuiplasma superficiale</name>
    <dbReference type="NCBI Taxonomy" id="2823368"/>
    <lineage>
        <taxon>Archaea</taxon>
        <taxon>Methanobacteriati</taxon>
        <taxon>Thermoplasmatota</taxon>
        <taxon>Thermoplasmata</taxon>
        <taxon>Candidatus Sysuiplasmatales</taxon>
        <taxon>Candidatus Sysuiplasmataceae</taxon>
        <taxon>Candidatus Sysuiplasma</taxon>
    </lineage>
</organism>
<protein>
    <submittedName>
        <fullName evidence="5">Peroxiredoxin</fullName>
    </submittedName>
</protein>
<dbReference type="PROSITE" id="PS51352">
    <property type="entry name" value="THIOREDOXIN_2"/>
    <property type="match status" value="1"/>
</dbReference>
<evidence type="ECO:0000256" key="3">
    <source>
        <dbReference type="PIRSR" id="PIRSR000239-1"/>
    </source>
</evidence>
<dbReference type="Proteomes" id="UP000750197">
    <property type="component" value="Unassembled WGS sequence"/>
</dbReference>
<evidence type="ECO:0000313" key="5">
    <source>
        <dbReference type="EMBL" id="MBX8631000.1"/>
    </source>
</evidence>
<dbReference type="AlphaFoldDB" id="A0A8J7YRV2"/>
<dbReference type="PANTHER" id="PTHR43110:SF1">
    <property type="entry name" value="THIOL PEROXIDASE"/>
    <property type="match status" value="1"/>
</dbReference>
<keyword evidence="1" id="KW-0560">Oxidoreductase</keyword>
<sequence length="157" mass="18172">MAELRIGEKVPDFTLPVSKDRKVSLSELTRNGKVVLAFYPGDFSSVCTNEWCTLRDGMKEFEKLDARVVGISGDSHFTHEAFKKANNLNFDLLSDYDHQVARLYNVYYEDFLGLKGASKRSVFIVDREGKLRYRWVTEDASKLPNIEEIKRELEKIR</sequence>
<proteinExistence type="predicted"/>
<dbReference type="Pfam" id="PF00578">
    <property type="entry name" value="AhpC-TSA"/>
    <property type="match status" value="1"/>
</dbReference>
<feature type="active site" description="Cysteine sulfenic acid (-SOH) intermediate; for peroxidase activity" evidence="3">
    <location>
        <position position="47"/>
    </location>
</feature>
<dbReference type="Proteomes" id="UP000716004">
    <property type="component" value="Unassembled WGS sequence"/>
</dbReference>
<dbReference type="EMBL" id="JAHEAC010000013">
    <property type="protein sequence ID" value="MBX8643621.1"/>
    <property type="molecule type" value="Genomic_DNA"/>
</dbReference>
<gene>
    <name evidence="5" type="ORF">J9259_00520</name>
    <name evidence="6" type="ORF">KIY12_02685</name>
</gene>
<evidence type="ECO:0000313" key="6">
    <source>
        <dbReference type="EMBL" id="MBX8643621.1"/>
    </source>
</evidence>
<dbReference type="GO" id="GO:0016491">
    <property type="term" value="F:oxidoreductase activity"/>
    <property type="evidence" value="ECO:0007669"/>
    <property type="project" value="UniProtKB-KW"/>
</dbReference>
<evidence type="ECO:0000313" key="7">
    <source>
        <dbReference type="Proteomes" id="UP000716004"/>
    </source>
</evidence>
<keyword evidence="2" id="KW-0676">Redox-active center</keyword>
<dbReference type="EMBL" id="JAGVSJ010000001">
    <property type="protein sequence ID" value="MBX8631000.1"/>
    <property type="molecule type" value="Genomic_DNA"/>
</dbReference>
<dbReference type="InterPro" id="IPR050455">
    <property type="entry name" value="Tpx_Peroxidase_subfamily"/>
</dbReference>
<dbReference type="InterPro" id="IPR000866">
    <property type="entry name" value="AhpC/TSA"/>
</dbReference>
<feature type="domain" description="Thioredoxin" evidence="4">
    <location>
        <begin position="4"/>
        <end position="157"/>
    </location>
</feature>
<dbReference type="InterPro" id="IPR013766">
    <property type="entry name" value="Thioredoxin_domain"/>
</dbReference>
<comment type="caution">
    <text evidence="5">The sequence shown here is derived from an EMBL/GenBank/DDBJ whole genome shotgun (WGS) entry which is preliminary data.</text>
</comment>
<dbReference type="PIRSF" id="PIRSF000239">
    <property type="entry name" value="AHPC"/>
    <property type="match status" value="1"/>
</dbReference>
<name>A0A8J7YRV2_9ARCH</name>
<reference evidence="5" key="1">
    <citation type="submission" date="2021-04" db="EMBL/GenBank/DDBJ databases">
        <title>Genomic insights into ecological role and evolution of a novel Thermoplasmata order Candidatus Sysuiplasmatales.</title>
        <authorList>
            <person name="Yuan Y."/>
        </authorList>
    </citation>
    <scope>NUCLEOTIDE SEQUENCE</scope>
    <source>
        <strain evidence="6">TUT19-bin139</strain>
        <strain evidence="5">YP2-bin.285</strain>
    </source>
</reference>
<dbReference type="GO" id="GO:0016209">
    <property type="term" value="F:antioxidant activity"/>
    <property type="evidence" value="ECO:0007669"/>
    <property type="project" value="InterPro"/>
</dbReference>
<evidence type="ECO:0000256" key="2">
    <source>
        <dbReference type="ARBA" id="ARBA00023284"/>
    </source>
</evidence>
<dbReference type="InterPro" id="IPR024706">
    <property type="entry name" value="Peroxiredoxin_AhpC-typ"/>
</dbReference>
<dbReference type="CDD" id="cd03018">
    <property type="entry name" value="PRX_AhpE_like"/>
    <property type="match status" value="1"/>
</dbReference>